<dbReference type="OrthoDB" id="10067653at2759"/>
<evidence type="ECO:0000313" key="3">
    <source>
        <dbReference type="Proteomes" id="UP000001307"/>
    </source>
</evidence>
<dbReference type="PANTHER" id="PTHR21359:SF1">
    <property type="entry name" value="DUF5577 DOMAIN-CONTAINING PROTEIN"/>
    <property type="match status" value="1"/>
</dbReference>
<sequence length="288" mass="32519">MSEQYDSGEESNPMSSINWWLDFFADAGIPPNSAAEYAVAFAEQRIPQDYEIILELGKEEWQELGVTVLGDRLAMKNLAKTDGKAKKTPKKHKKIKKTAQEESTKSSEHFLSSFISKEKQKAKPLGRQNVEKERVKSKNPFRKSTQEHEEPDDFEDHETSSMPSSAITYSEEQEEPVQEVRFQVNLDKNFGTSSRKRQSDSDNNQSSSSLPKITRRIGAVQEDIVSSSSKVNITFNGKCWLDSFGAKKDQNISCSSFKPNTNDSGKKSKKTEVRARLGKKNVKNRLGL</sequence>
<feature type="compositionally biased region" description="Basic residues" evidence="1">
    <location>
        <begin position="276"/>
        <end position="288"/>
    </location>
</feature>
<dbReference type="Proteomes" id="UP000001307">
    <property type="component" value="Unassembled WGS sequence"/>
</dbReference>
<dbReference type="InParanoid" id="E4XVR0"/>
<feature type="compositionally biased region" description="Polar residues" evidence="1">
    <location>
        <begin position="251"/>
        <end position="263"/>
    </location>
</feature>
<feature type="compositionally biased region" description="Basic and acidic residues" evidence="1">
    <location>
        <begin position="98"/>
        <end position="108"/>
    </location>
</feature>
<dbReference type="PANTHER" id="PTHR21359">
    <property type="entry name" value="DUF5577 DOMAIN-CONTAINING PROTEIN"/>
    <property type="match status" value="1"/>
</dbReference>
<feature type="compositionally biased region" description="Basic residues" evidence="1">
    <location>
        <begin position="86"/>
        <end position="97"/>
    </location>
</feature>
<feature type="compositionally biased region" description="Polar residues" evidence="1">
    <location>
        <begin position="160"/>
        <end position="170"/>
    </location>
</feature>
<dbReference type="GO" id="GO:0005634">
    <property type="term" value="C:nucleus"/>
    <property type="evidence" value="ECO:0007669"/>
    <property type="project" value="TreeGrafter"/>
</dbReference>
<feature type="region of interest" description="Disordered" evidence="1">
    <location>
        <begin position="80"/>
        <end position="215"/>
    </location>
</feature>
<dbReference type="Gene3D" id="1.10.150.50">
    <property type="entry name" value="Transcription Factor, Ets-1"/>
    <property type="match status" value="1"/>
</dbReference>
<protein>
    <recommendedName>
        <fullName evidence="4">SAM domain-containing protein</fullName>
    </recommendedName>
</protein>
<accession>E4XVR0</accession>
<dbReference type="InterPro" id="IPR013761">
    <property type="entry name" value="SAM/pointed_sf"/>
</dbReference>
<feature type="region of interest" description="Disordered" evidence="1">
    <location>
        <begin position="250"/>
        <end position="288"/>
    </location>
</feature>
<keyword evidence="3" id="KW-1185">Reference proteome</keyword>
<dbReference type="EMBL" id="FN653219">
    <property type="protein sequence ID" value="CBY13778.1"/>
    <property type="molecule type" value="Genomic_DNA"/>
</dbReference>
<proteinExistence type="predicted"/>
<feature type="compositionally biased region" description="Basic and acidic residues" evidence="1">
    <location>
        <begin position="264"/>
        <end position="275"/>
    </location>
</feature>
<gene>
    <name evidence="2" type="ORF">GSOID_T00006706001</name>
</gene>
<evidence type="ECO:0008006" key="4">
    <source>
        <dbReference type="Google" id="ProtNLM"/>
    </source>
</evidence>
<evidence type="ECO:0000256" key="1">
    <source>
        <dbReference type="SAM" id="MobiDB-lite"/>
    </source>
</evidence>
<reference evidence="2" key="1">
    <citation type="journal article" date="2010" name="Science">
        <title>Plasticity of animal genome architecture unmasked by rapid evolution of a pelagic tunicate.</title>
        <authorList>
            <person name="Denoeud F."/>
            <person name="Henriet S."/>
            <person name="Mungpakdee S."/>
            <person name="Aury J.M."/>
            <person name="Da Silva C."/>
            <person name="Brinkmann H."/>
            <person name="Mikhaleva J."/>
            <person name="Olsen L.C."/>
            <person name="Jubin C."/>
            <person name="Canestro C."/>
            <person name="Bouquet J.M."/>
            <person name="Danks G."/>
            <person name="Poulain J."/>
            <person name="Campsteijn C."/>
            <person name="Adamski M."/>
            <person name="Cross I."/>
            <person name="Yadetie F."/>
            <person name="Muffato M."/>
            <person name="Louis A."/>
            <person name="Butcher S."/>
            <person name="Tsagkogeorga G."/>
            <person name="Konrad A."/>
            <person name="Singh S."/>
            <person name="Jensen M.F."/>
            <person name="Cong E.H."/>
            <person name="Eikeseth-Otteraa H."/>
            <person name="Noel B."/>
            <person name="Anthouard V."/>
            <person name="Porcel B.M."/>
            <person name="Kachouri-Lafond R."/>
            <person name="Nishino A."/>
            <person name="Ugolini M."/>
            <person name="Chourrout P."/>
            <person name="Nishida H."/>
            <person name="Aasland R."/>
            <person name="Huzurbazar S."/>
            <person name="Westhof E."/>
            <person name="Delsuc F."/>
            <person name="Lehrach H."/>
            <person name="Reinhardt R."/>
            <person name="Weissenbach J."/>
            <person name="Roy S.W."/>
            <person name="Artiguenave F."/>
            <person name="Postlethwait J.H."/>
            <person name="Manak J.R."/>
            <person name="Thompson E.M."/>
            <person name="Jaillon O."/>
            <person name="Du Pasquier L."/>
            <person name="Boudinot P."/>
            <person name="Liberles D.A."/>
            <person name="Volff J.N."/>
            <person name="Philippe H."/>
            <person name="Lenhard B."/>
            <person name="Roest Crollius H."/>
            <person name="Wincker P."/>
            <person name="Chourrout D."/>
        </authorList>
    </citation>
    <scope>NUCLEOTIDE SEQUENCE [LARGE SCALE GENOMIC DNA]</scope>
</reference>
<dbReference type="Pfam" id="PF18017">
    <property type="entry name" value="SAM_4"/>
    <property type="match status" value="1"/>
</dbReference>
<organism evidence="2">
    <name type="scientific">Oikopleura dioica</name>
    <name type="common">Tunicate</name>
    <dbReference type="NCBI Taxonomy" id="34765"/>
    <lineage>
        <taxon>Eukaryota</taxon>
        <taxon>Metazoa</taxon>
        <taxon>Chordata</taxon>
        <taxon>Tunicata</taxon>
        <taxon>Appendicularia</taxon>
        <taxon>Copelata</taxon>
        <taxon>Oikopleuridae</taxon>
        <taxon>Oikopleura</taxon>
    </lineage>
</organism>
<name>E4XVR0_OIKDI</name>
<dbReference type="AlphaFoldDB" id="E4XVR0"/>
<dbReference type="InterPro" id="IPR039161">
    <property type="entry name" value="C19orf47-like"/>
</dbReference>
<evidence type="ECO:0000313" key="2">
    <source>
        <dbReference type="EMBL" id="CBY13778.1"/>
    </source>
</evidence>